<dbReference type="SUPFAM" id="SSF55729">
    <property type="entry name" value="Acyl-CoA N-acyltransferases (Nat)"/>
    <property type="match status" value="1"/>
</dbReference>
<protein>
    <recommendedName>
        <fullName evidence="3">GNAT family N-acetyltransferase</fullName>
    </recommendedName>
</protein>
<comment type="caution">
    <text evidence="1">The sequence shown here is derived from an EMBL/GenBank/DDBJ whole genome shotgun (WGS) entry which is preliminary data.</text>
</comment>
<dbReference type="PANTHER" id="PTHR31438">
    <property type="entry name" value="LYSINE N-ACYLTRANSFERASE C17G9.06C-RELATED"/>
    <property type="match status" value="1"/>
</dbReference>
<dbReference type="InterPro" id="IPR016181">
    <property type="entry name" value="Acyl_CoA_acyltransferase"/>
</dbReference>
<name>A0ABP8BEI2_9ACTN</name>
<dbReference type="Pfam" id="PF13523">
    <property type="entry name" value="Acetyltransf_8"/>
    <property type="match status" value="1"/>
</dbReference>
<keyword evidence="2" id="KW-1185">Reference proteome</keyword>
<dbReference type="Gene3D" id="3.40.630.30">
    <property type="match status" value="1"/>
</dbReference>
<evidence type="ECO:0000313" key="1">
    <source>
        <dbReference type="EMBL" id="GAA4203937.1"/>
    </source>
</evidence>
<proteinExistence type="predicted"/>
<organism evidence="1 2">
    <name type="scientific">Streptosporangium oxazolinicum</name>
    <dbReference type="NCBI Taxonomy" id="909287"/>
    <lineage>
        <taxon>Bacteria</taxon>
        <taxon>Bacillati</taxon>
        <taxon>Actinomycetota</taxon>
        <taxon>Actinomycetes</taxon>
        <taxon>Streptosporangiales</taxon>
        <taxon>Streptosporangiaceae</taxon>
        <taxon>Streptosporangium</taxon>
    </lineage>
</organism>
<accession>A0ABP8BEI2</accession>
<gene>
    <name evidence="1" type="ORF">GCM10022252_62310</name>
</gene>
<evidence type="ECO:0008006" key="3">
    <source>
        <dbReference type="Google" id="ProtNLM"/>
    </source>
</evidence>
<dbReference type="EMBL" id="BAABAQ010000013">
    <property type="protein sequence ID" value="GAA4203937.1"/>
    <property type="molecule type" value="Genomic_DNA"/>
</dbReference>
<reference evidence="2" key="1">
    <citation type="journal article" date="2019" name="Int. J. Syst. Evol. Microbiol.">
        <title>The Global Catalogue of Microorganisms (GCM) 10K type strain sequencing project: providing services to taxonomists for standard genome sequencing and annotation.</title>
        <authorList>
            <consortium name="The Broad Institute Genomics Platform"/>
            <consortium name="The Broad Institute Genome Sequencing Center for Infectious Disease"/>
            <person name="Wu L."/>
            <person name="Ma J."/>
        </authorList>
    </citation>
    <scope>NUCLEOTIDE SEQUENCE [LARGE SCALE GENOMIC DNA]</scope>
    <source>
        <strain evidence="2">JCM 17388</strain>
    </source>
</reference>
<sequence length="163" mass="18106">MLGTWPAEPYVARWWNHPASPEAVARSFGRSMRGEEPSEDLLMMLAGRAFGLVQRSRYADYPEELAHVPAVPAGAMSVDYLIGEPDLVGRELGPRMIGEVVASTWAEFPEATCVLVPVHAGNRASWRALEKAGFVRVAEGELEPANPIDDRRHRVYRIDRPAQ</sequence>
<dbReference type="RefSeq" id="WP_344921711.1">
    <property type="nucleotide sequence ID" value="NZ_BAABAQ010000013.1"/>
</dbReference>
<dbReference type="PANTHER" id="PTHR31438:SF1">
    <property type="entry name" value="LYSINE N-ACYLTRANSFERASE C17G9.06C-RELATED"/>
    <property type="match status" value="1"/>
</dbReference>
<evidence type="ECO:0000313" key="2">
    <source>
        <dbReference type="Proteomes" id="UP001501251"/>
    </source>
</evidence>
<dbReference type="Proteomes" id="UP001501251">
    <property type="component" value="Unassembled WGS sequence"/>
</dbReference>